<dbReference type="AlphaFoldDB" id="A0AA38CFC1"/>
<evidence type="ECO:0000313" key="2">
    <source>
        <dbReference type="EMBL" id="KAH9296719.1"/>
    </source>
</evidence>
<evidence type="ECO:0000259" key="1">
    <source>
        <dbReference type="Pfam" id="PF07727"/>
    </source>
</evidence>
<feature type="domain" description="Reverse transcriptase Ty1/copia-type" evidence="1">
    <location>
        <begin position="21"/>
        <end position="105"/>
    </location>
</feature>
<sequence>MKPTSEWEHDMDEEMESLEQNQTWDLVKFPAGKRTLQNKWVYRIKEEEGGQKRYKERLVVKGFTQKSGIDFGEIFSPVVKMTSIRTVLSLVAVEDLHLEKLDVKMISFM</sequence>
<organism evidence="2 3">
    <name type="scientific">Taxus chinensis</name>
    <name type="common">Chinese yew</name>
    <name type="synonym">Taxus wallichiana var. chinensis</name>
    <dbReference type="NCBI Taxonomy" id="29808"/>
    <lineage>
        <taxon>Eukaryota</taxon>
        <taxon>Viridiplantae</taxon>
        <taxon>Streptophyta</taxon>
        <taxon>Embryophyta</taxon>
        <taxon>Tracheophyta</taxon>
        <taxon>Spermatophyta</taxon>
        <taxon>Pinopsida</taxon>
        <taxon>Pinidae</taxon>
        <taxon>Conifers II</taxon>
        <taxon>Cupressales</taxon>
        <taxon>Taxaceae</taxon>
        <taxon>Taxus</taxon>
    </lineage>
</organism>
<gene>
    <name evidence="2" type="ORF">KI387_044747</name>
</gene>
<reference evidence="2 3" key="1">
    <citation type="journal article" date="2021" name="Nat. Plants">
        <title>The Taxus genome provides insights into paclitaxel biosynthesis.</title>
        <authorList>
            <person name="Xiong X."/>
            <person name="Gou J."/>
            <person name="Liao Q."/>
            <person name="Li Y."/>
            <person name="Zhou Q."/>
            <person name="Bi G."/>
            <person name="Li C."/>
            <person name="Du R."/>
            <person name="Wang X."/>
            <person name="Sun T."/>
            <person name="Guo L."/>
            <person name="Liang H."/>
            <person name="Lu P."/>
            <person name="Wu Y."/>
            <person name="Zhang Z."/>
            <person name="Ro D.K."/>
            <person name="Shang Y."/>
            <person name="Huang S."/>
            <person name="Yan J."/>
        </authorList>
    </citation>
    <scope>NUCLEOTIDE SEQUENCE [LARGE SCALE GENOMIC DNA]</scope>
    <source>
        <strain evidence="2">Ta-2019</strain>
    </source>
</reference>
<feature type="non-terminal residue" evidence="2">
    <location>
        <position position="109"/>
    </location>
</feature>
<accession>A0AA38CFC1</accession>
<dbReference type="OMA" id="ESEPNIY"/>
<evidence type="ECO:0000313" key="3">
    <source>
        <dbReference type="Proteomes" id="UP000824469"/>
    </source>
</evidence>
<dbReference type="Pfam" id="PF07727">
    <property type="entry name" value="RVT_2"/>
    <property type="match status" value="1"/>
</dbReference>
<name>A0AA38CFC1_TAXCH</name>
<dbReference type="Proteomes" id="UP000824469">
    <property type="component" value="Unassembled WGS sequence"/>
</dbReference>
<protein>
    <recommendedName>
        <fullName evidence="1">Reverse transcriptase Ty1/copia-type domain-containing protein</fullName>
    </recommendedName>
</protein>
<dbReference type="InterPro" id="IPR013103">
    <property type="entry name" value="RVT_2"/>
</dbReference>
<dbReference type="EMBL" id="JAHRHJ020000011">
    <property type="protein sequence ID" value="KAH9296719.1"/>
    <property type="molecule type" value="Genomic_DNA"/>
</dbReference>
<proteinExistence type="predicted"/>
<keyword evidence="3" id="KW-1185">Reference proteome</keyword>
<comment type="caution">
    <text evidence="2">The sequence shown here is derived from an EMBL/GenBank/DDBJ whole genome shotgun (WGS) entry which is preliminary data.</text>
</comment>